<dbReference type="Gene3D" id="3.40.50.2300">
    <property type="match status" value="1"/>
</dbReference>
<keyword evidence="3" id="KW-0813">Transport</keyword>
<dbReference type="Pfam" id="PF02302">
    <property type="entry name" value="PTS_IIB"/>
    <property type="match status" value="1"/>
</dbReference>
<evidence type="ECO:0000313" key="3">
    <source>
        <dbReference type="EMBL" id="MFL0267673.1"/>
    </source>
</evidence>
<feature type="domain" description="PTS EIIB type-2" evidence="2">
    <location>
        <begin position="2"/>
        <end position="92"/>
    </location>
</feature>
<evidence type="ECO:0000256" key="1">
    <source>
        <dbReference type="ARBA" id="ARBA00022679"/>
    </source>
</evidence>
<dbReference type="PROSITE" id="PS51099">
    <property type="entry name" value="PTS_EIIB_TYPE_2"/>
    <property type="match status" value="1"/>
</dbReference>
<protein>
    <submittedName>
        <fullName evidence="3">PTS sugar transporter subunit IIB</fullName>
    </submittedName>
</protein>
<name>A0ABW8TQV3_9CLOT</name>
<dbReference type="InterPro" id="IPR036095">
    <property type="entry name" value="PTS_EIIB-like_sf"/>
</dbReference>
<dbReference type="SUPFAM" id="SSF52794">
    <property type="entry name" value="PTS system IIB component-like"/>
    <property type="match status" value="1"/>
</dbReference>
<proteinExistence type="predicted"/>
<evidence type="ECO:0000313" key="4">
    <source>
        <dbReference type="Proteomes" id="UP001623661"/>
    </source>
</evidence>
<dbReference type="CDD" id="cd05563">
    <property type="entry name" value="PTS_IIB_ascorbate"/>
    <property type="match status" value="1"/>
</dbReference>
<dbReference type="EMBL" id="JBJHZY010000001">
    <property type="protein sequence ID" value="MFL0267673.1"/>
    <property type="molecule type" value="Genomic_DNA"/>
</dbReference>
<keyword evidence="1" id="KW-0808">Transferase</keyword>
<dbReference type="RefSeq" id="WP_406764268.1">
    <property type="nucleotide sequence ID" value="NZ_JBJHZY010000001.1"/>
</dbReference>
<reference evidence="3 4" key="1">
    <citation type="submission" date="2024-11" db="EMBL/GenBank/DDBJ databases">
        <authorList>
            <person name="Heng Y.C."/>
            <person name="Lim A.C.H."/>
            <person name="Lee J.K.Y."/>
            <person name="Kittelmann S."/>
        </authorList>
    </citation>
    <scope>NUCLEOTIDE SEQUENCE [LARGE SCALE GENOMIC DNA]</scope>
    <source>
        <strain evidence="3 4">WILCCON 0202</strain>
    </source>
</reference>
<sequence>MFEALVACRTGMGSSMLLKIKVDQVIKENGYPITAVHSNLDDLNAKKWDFIVTMADITDDVKDKVQYCIAIKNLMDKNEIKIGIEGFLEFVKNKK</sequence>
<accession>A0ABW8TQV3</accession>
<evidence type="ECO:0000259" key="2">
    <source>
        <dbReference type="PROSITE" id="PS51099"/>
    </source>
</evidence>
<organism evidence="3 4">
    <name type="scientific">Candidatus Clostridium radicumherbarum</name>
    <dbReference type="NCBI Taxonomy" id="3381662"/>
    <lineage>
        <taxon>Bacteria</taxon>
        <taxon>Bacillati</taxon>
        <taxon>Bacillota</taxon>
        <taxon>Clostridia</taxon>
        <taxon>Eubacteriales</taxon>
        <taxon>Clostridiaceae</taxon>
        <taxon>Clostridium</taxon>
    </lineage>
</organism>
<keyword evidence="3" id="KW-0762">Sugar transport</keyword>
<gene>
    <name evidence="3" type="ORF">ACJDUH_06115</name>
</gene>
<dbReference type="InterPro" id="IPR013011">
    <property type="entry name" value="PTS_EIIB_2"/>
</dbReference>
<keyword evidence="4" id="KW-1185">Reference proteome</keyword>
<dbReference type="Proteomes" id="UP001623661">
    <property type="component" value="Unassembled WGS sequence"/>
</dbReference>
<comment type="caution">
    <text evidence="3">The sequence shown here is derived from an EMBL/GenBank/DDBJ whole genome shotgun (WGS) entry which is preliminary data.</text>
</comment>
<dbReference type="InterPro" id="IPR003501">
    <property type="entry name" value="PTS_EIIB_2/3"/>
</dbReference>